<dbReference type="EC" id="3.4.11.-" evidence="10"/>
<dbReference type="InterPro" id="IPR023358">
    <property type="entry name" value="Peptidase_M18_dom2"/>
</dbReference>
<dbReference type="Gene3D" id="3.40.630.10">
    <property type="entry name" value="Zn peptidases"/>
    <property type="match status" value="1"/>
</dbReference>
<comment type="similarity">
    <text evidence="2 9">Belongs to the peptidase M18 family.</text>
</comment>
<evidence type="ECO:0000256" key="2">
    <source>
        <dbReference type="ARBA" id="ARBA00008290"/>
    </source>
</evidence>
<accession>A0A7W9JK57</accession>
<evidence type="ECO:0000313" key="11">
    <source>
        <dbReference type="EMBL" id="MBB5849395.1"/>
    </source>
</evidence>
<evidence type="ECO:0000313" key="12">
    <source>
        <dbReference type="Proteomes" id="UP000567246"/>
    </source>
</evidence>
<name>A0A7W9JK57_9MICC</name>
<dbReference type="AlphaFoldDB" id="A0A7W9JK57"/>
<dbReference type="Proteomes" id="UP000567246">
    <property type="component" value="Unassembled WGS sequence"/>
</dbReference>
<gene>
    <name evidence="11" type="ORF">HDA33_001959</name>
</gene>
<comment type="cofactor">
    <cofactor evidence="1 10">
        <name>Zn(2+)</name>
        <dbReference type="ChEBI" id="CHEBI:29105"/>
    </cofactor>
</comment>
<evidence type="ECO:0000256" key="1">
    <source>
        <dbReference type="ARBA" id="ARBA00001947"/>
    </source>
</evidence>
<evidence type="ECO:0000256" key="3">
    <source>
        <dbReference type="ARBA" id="ARBA00022438"/>
    </source>
</evidence>
<dbReference type="GO" id="GO:0008237">
    <property type="term" value="F:metallopeptidase activity"/>
    <property type="evidence" value="ECO:0007669"/>
    <property type="project" value="UniProtKB-KW"/>
</dbReference>
<keyword evidence="6 9" id="KW-0378">Hydrolase</keyword>
<evidence type="ECO:0000256" key="5">
    <source>
        <dbReference type="ARBA" id="ARBA00022723"/>
    </source>
</evidence>
<dbReference type="PANTHER" id="PTHR28570:SF3">
    <property type="entry name" value="ASPARTYL AMINOPEPTIDASE"/>
    <property type="match status" value="1"/>
</dbReference>
<evidence type="ECO:0000256" key="4">
    <source>
        <dbReference type="ARBA" id="ARBA00022670"/>
    </source>
</evidence>
<keyword evidence="8 9" id="KW-0482">Metalloprotease</keyword>
<sequence>MTAVTRDTAPAPEMSAHLQDLAAFVTASPSSYHAAEEVARRLVAVGFTRLDEAADFPAAPGGYVVVRDGAALAWVVPTGAGSDGSDGAGAAGGSGAGAAVPVFRVLGAHTDSPGFKLKPNPATVTADGWVQAGVEVYGGPLLNSWLDRELRFAGRLALDDGTQVLAATGPVGRIPQLAIHLDREVNDGLKLQRQRHTNPVVGALAPRGEGAGEAVADVSEGVDGRSAPLEQAAGADAESRAGAGAGLEARAPGDVLAALAAAAGVDPAAVRGHDVMVADAQAPGLFGLAGEFFASGRLDNLSSVHAGLVALEELARANGGASGAIAYAGTVAEGVAGEAAGAPVIPVLAAFDHEELGSASRSGAAGPLLEEVMGRVLESLGVAGQGRARAIAGSWLLSADAGHLVHPNYAERHDPVNHPRVNHGPLLKINANQRYATDAGGEAAFARWCGVAGVPFQEFVSNNDMPCGSTIGPISATRLGIRTVDVGLGLLSMHSAREMCGVRDLEHLTAAVREFFRGV</sequence>
<dbReference type="SUPFAM" id="SSF101821">
    <property type="entry name" value="Aminopeptidase/glucanase lid domain"/>
    <property type="match status" value="1"/>
</dbReference>
<dbReference type="InterPro" id="IPR001948">
    <property type="entry name" value="Peptidase_M18"/>
</dbReference>
<dbReference type="SUPFAM" id="SSF53187">
    <property type="entry name" value="Zn-dependent exopeptidases"/>
    <property type="match status" value="1"/>
</dbReference>
<evidence type="ECO:0000256" key="9">
    <source>
        <dbReference type="RuleBase" id="RU004386"/>
    </source>
</evidence>
<evidence type="ECO:0000256" key="10">
    <source>
        <dbReference type="RuleBase" id="RU004387"/>
    </source>
</evidence>
<dbReference type="Pfam" id="PF02127">
    <property type="entry name" value="Peptidase_M18"/>
    <property type="match status" value="1"/>
</dbReference>
<organism evidence="11 12">
    <name type="scientific">Micrococcus endophyticus</name>
    <dbReference type="NCBI Taxonomy" id="455343"/>
    <lineage>
        <taxon>Bacteria</taxon>
        <taxon>Bacillati</taxon>
        <taxon>Actinomycetota</taxon>
        <taxon>Actinomycetes</taxon>
        <taxon>Micrococcales</taxon>
        <taxon>Micrococcaceae</taxon>
        <taxon>Micrococcus</taxon>
    </lineage>
</organism>
<keyword evidence="4 9" id="KW-0645">Protease</keyword>
<dbReference type="NCBIfam" id="NF002759">
    <property type="entry name" value="PRK02813.1"/>
    <property type="match status" value="1"/>
</dbReference>
<keyword evidence="3 9" id="KW-0031">Aminopeptidase</keyword>
<dbReference type="Gene3D" id="2.30.250.10">
    <property type="entry name" value="Aminopeptidase i, Domain 2"/>
    <property type="match status" value="1"/>
</dbReference>
<dbReference type="GO" id="GO:0005737">
    <property type="term" value="C:cytoplasm"/>
    <property type="evidence" value="ECO:0007669"/>
    <property type="project" value="UniProtKB-ARBA"/>
</dbReference>
<dbReference type="PANTHER" id="PTHR28570">
    <property type="entry name" value="ASPARTYL AMINOPEPTIDASE"/>
    <property type="match status" value="1"/>
</dbReference>
<keyword evidence="5 9" id="KW-0479">Metal-binding</keyword>
<dbReference type="EMBL" id="JACHMW010000001">
    <property type="protein sequence ID" value="MBB5849395.1"/>
    <property type="molecule type" value="Genomic_DNA"/>
</dbReference>
<dbReference type="PRINTS" id="PR00932">
    <property type="entry name" value="AMINO1PTASE"/>
</dbReference>
<dbReference type="GO" id="GO:0008270">
    <property type="term" value="F:zinc ion binding"/>
    <property type="evidence" value="ECO:0007669"/>
    <property type="project" value="InterPro"/>
</dbReference>
<evidence type="ECO:0000256" key="6">
    <source>
        <dbReference type="ARBA" id="ARBA00022801"/>
    </source>
</evidence>
<dbReference type="RefSeq" id="WP_184172924.1">
    <property type="nucleotide sequence ID" value="NZ_BAABAG010000012.1"/>
</dbReference>
<protein>
    <recommendedName>
        <fullName evidence="10">M18 family aminopeptidase</fullName>
        <ecNumber evidence="10">3.4.11.-</ecNumber>
    </recommendedName>
</protein>
<keyword evidence="7 9" id="KW-0862">Zinc</keyword>
<proteinExistence type="inferred from homology"/>
<dbReference type="GO" id="GO:0004177">
    <property type="term" value="F:aminopeptidase activity"/>
    <property type="evidence" value="ECO:0007669"/>
    <property type="project" value="UniProtKB-KW"/>
</dbReference>
<comment type="caution">
    <text evidence="11">The sequence shown here is derived from an EMBL/GenBank/DDBJ whole genome shotgun (WGS) entry which is preliminary data.</text>
</comment>
<evidence type="ECO:0000256" key="7">
    <source>
        <dbReference type="ARBA" id="ARBA00022833"/>
    </source>
</evidence>
<reference evidence="11 12" key="1">
    <citation type="submission" date="2020-08" db="EMBL/GenBank/DDBJ databases">
        <title>Sequencing the genomes of 1000 actinobacteria strains.</title>
        <authorList>
            <person name="Klenk H.-P."/>
        </authorList>
    </citation>
    <scope>NUCLEOTIDE SEQUENCE [LARGE SCALE GENOMIC DNA]</scope>
    <source>
        <strain evidence="11 12">DSM 17945</strain>
    </source>
</reference>
<evidence type="ECO:0000256" key="8">
    <source>
        <dbReference type="ARBA" id="ARBA00023049"/>
    </source>
</evidence>
<dbReference type="GO" id="GO:0006508">
    <property type="term" value="P:proteolysis"/>
    <property type="evidence" value="ECO:0007669"/>
    <property type="project" value="UniProtKB-KW"/>
</dbReference>
<keyword evidence="12" id="KW-1185">Reference proteome</keyword>